<dbReference type="Proteomes" id="UP000807115">
    <property type="component" value="Chromosome 6"/>
</dbReference>
<evidence type="ECO:0000256" key="6">
    <source>
        <dbReference type="ARBA" id="ARBA00023136"/>
    </source>
</evidence>
<evidence type="ECO:0000256" key="8">
    <source>
        <dbReference type="SAM" id="Phobius"/>
    </source>
</evidence>
<dbReference type="AlphaFoldDB" id="A0A921QTX6"/>
<evidence type="ECO:0000313" key="9">
    <source>
        <dbReference type="EMBL" id="KAG0526695.1"/>
    </source>
</evidence>
<feature type="transmembrane region" description="Helical" evidence="8">
    <location>
        <begin position="193"/>
        <end position="214"/>
    </location>
</feature>
<accession>A0A921QTX6</accession>
<feature type="transmembrane region" description="Helical" evidence="8">
    <location>
        <begin position="453"/>
        <end position="472"/>
    </location>
</feature>
<gene>
    <name evidence="9" type="ORF">BDA96_06G168000</name>
</gene>
<feature type="transmembrane region" description="Helical" evidence="8">
    <location>
        <begin position="541"/>
        <end position="563"/>
    </location>
</feature>
<dbReference type="EMBL" id="CM027685">
    <property type="protein sequence ID" value="KAG0526695.1"/>
    <property type="molecule type" value="Genomic_DNA"/>
</dbReference>
<feature type="compositionally biased region" description="Polar residues" evidence="7">
    <location>
        <begin position="39"/>
        <end position="48"/>
    </location>
</feature>
<evidence type="ECO:0000256" key="7">
    <source>
        <dbReference type="SAM" id="MobiDB-lite"/>
    </source>
</evidence>
<protein>
    <submittedName>
        <fullName evidence="9">Uncharacterized protein</fullName>
    </submittedName>
</protein>
<evidence type="ECO:0000256" key="1">
    <source>
        <dbReference type="ARBA" id="ARBA00004141"/>
    </source>
</evidence>
<feature type="transmembrane region" description="Helical" evidence="8">
    <location>
        <begin position="639"/>
        <end position="661"/>
    </location>
</feature>
<keyword evidence="4 8" id="KW-0812">Transmembrane</keyword>
<dbReference type="Pfam" id="PF03169">
    <property type="entry name" value="OPT"/>
    <property type="match status" value="1"/>
</dbReference>
<dbReference type="PANTHER" id="PTHR31645:SF76">
    <property type="entry name" value="METAL-NICOTIANAMINE TRANSPORTER YSL8-RELATED"/>
    <property type="match status" value="1"/>
</dbReference>
<organism evidence="9 10">
    <name type="scientific">Sorghum bicolor</name>
    <name type="common">Sorghum</name>
    <name type="synonym">Sorghum vulgare</name>
    <dbReference type="NCBI Taxonomy" id="4558"/>
    <lineage>
        <taxon>Eukaryota</taxon>
        <taxon>Viridiplantae</taxon>
        <taxon>Streptophyta</taxon>
        <taxon>Embryophyta</taxon>
        <taxon>Tracheophyta</taxon>
        <taxon>Spermatophyta</taxon>
        <taxon>Magnoliopsida</taxon>
        <taxon>Liliopsida</taxon>
        <taxon>Poales</taxon>
        <taxon>Poaceae</taxon>
        <taxon>PACMAD clade</taxon>
        <taxon>Panicoideae</taxon>
        <taxon>Andropogonodae</taxon>
        <taxon>Andropogoneae</taxon>
        <taxon>Sorghinae</taxon>
        <taxon>Sorghum</taxon>
    </lineage>
</organism>
<comment type="similarity">
    <text evidence="2">Belongs to the YSL (TC 2.A.67.2) family.</text>
</comment>
<evidence type="ECO:0000256" key="5">
    <source>
        <dbReference type="ARBA" id="ARBA00022989"/>
    </source>
</evidence>
<dbReference type="GO" id="GO:0016020">
    <property type="term" value="C:membrane"/>
    <property type="evidence" value="ECO:0007669"/>
    <property type="project" value="UniProtKB-SubCell"/>
</dbReference>
<reference evidence="9" key="1">
    <citation type="journal article" date="2019" name="BMC Genomics">
        <title>A new reference genome for Sorghum bicolor reveals high levels of sequence similarity between sweet and grain genotypes: implications for the genetics of sugar metabolism.</title>
        <authorList>
            <person name="Cooper E.A."/>
            <person name="Brenton Z.W."/>
            <person name="Flinn B.S."/>
            <person name="Jenkins J."/>
            <person name="Shu S."/>
            <person name="Flowers D."/>
            <person name="Luo F."/>
            <person name="Wang Y."/>
            <person name="Xia P."/>
            <person name="Barry K."/>
            <person name="Daum C."/>
            <person name="Lipzen A."/>
            <person name="Yoshinaga Y."/>
            <person name="Schmutz J."/>
            <person name="Saski C."/>
            <person name="Vermerris W."/>
            <person name="Kresovich S."/>
        </authorList>
    </citation>
    <scope>NUCLEOTIDE SEQUENCE</scope>
</reference>
<evidence type="ECO:0000313" key="10">
    <source>
        <dbReference type="Proteomes" id="UP000807115"/>
    </source>
</evidence>
<dbReference type="InterPro" id="IPR045035">
    <property type="entry name" value="YSL-like"/>
</dbReference>
<feature type="transmembrane region" description="Helical" evidence="8">
    <location>
        <begin position="255"/>
        <end position="272"/>
    </location>
</feature>
<dbReference type="NCBIfam" id="TIGR00728">
    <property type="entry name" value="OPT_sfam"/>
    <property type="match status" value="1"/>
</dbReference>
<dbReference type="GO" id="GO:0035673">
    <property type="term" value="F:oligopeptide transmembrane transporter activity"/>
    <property type="evidence" value="ECO:0007669"/>
    <property type="project" value="InterPro"/>
</dbReference>
<feature type="region of interest" description="Disordered" evidence="7">
    <location>
        <begin position="1"/>
        <end position="48"/>
    </location>
</feature>
<dbReference type="InterPro" id="IPR004813">
    <property type="entry name" value="OPT"/>
</dbReference>
<comment type="subcellular location">
    <subcellularLocation>
        <location evidence="1">Membrane</location>
        <topology evidence="1">Multi-pass membrane protein</topology>
    </subcellularLocation>
</comment>
<evidence type="ECO:0000256" key="2">
    <source>
        <dbReference type="ARBA" id="ARBA00010276"/>
    </source>
</evidence>
<dbReference type="PANTHER" id="PTHR31645">
    <property type="entry name" value="OLIGOPEPTIDE TRANSPORTER YGL114W-RELATED"/>
    <property type="match status" value="1"/>
</dbReference>
<comment type="caution">
    <text evidence="9">The sequence shown here is derived from an EMBL/GenBank/DDBJ whole genome shotgun (WGS) entry which is preliminary data.</text>
</comment>
<sequence>MAPQTTAAAGGGGEEAVEEASTLRHRHNAAKNGGEEDQANNGVASSQLPLPAAEGEGNAALSVERVFAEQAVPSWREQLTVRAFVVSFFLAVMFSIIVMKLGLTTGIIPSLNVSAGLLGFFFVRLWTAAIERVGLLKQPFTRQENTVIQTCVVAAYDIAFSGGFGTYLFGMSETIAKQATEADDPQNVKNPHIGWMIGFLFLASFIGLFALVPLRKVMIVDYKLTYPSGTATAYLINGFHTPEGAKLAKKQVKTLGKFFLFSFLWGFFQWFYTGGDNCGFQNFPTLGLQAYKNRFYFDFSPTYVGVGMICPHIVNVSVLLGGILSWGIMWPLIRNKKGSWYPASLSESSLHGLQGYRVFISIAIILGDGLYNFVKVLIRTTIRFISMMKKNSTLPVSNNGSPITEAVSFDDERRTELFLKDQIPRSVAYGGYVVVAAISIGTLPQVFPNLKWYYILVAYIFAPVLAFCNAYGTGLTDWSLASTYGKLAIFIFGAWAGASNGGVLVGLAACGVMMSIVSTAADLMQDFKTGYLTLASPRSMFISQVIGTAMGCVIAPCVFWLFYKAFTDIGMSGSEYPAPYAIVYRNMAILGVDGFSSLPKNCLTLCYIFFAAAIVVNLIRDLVPKKVAGFIPLPMAMAIPFYLGSYFAIDMFIGTVILFAWQMINRAKADAFGPAVASGLICGDGIWTLPQSILALAKVKPPICMKFLSRSVNAQVDGFLGN</sequence>
<evidence type="ECO:0000256" key="4">
    <source>
        <dbReference type="ARBA" id="ARBA00022692"/>
    </source>
</evidence>
<feature type="transmembrane region" description="Helical" evidence="8">
    <location>
        <begin position="147"/>
        <end position="169"/>
    </location>
</feature>
<keyword evidence="3" id="KW-0813">Transport</keyword>
<reference evidence="9" key="2">
    <citation type="submission" date="2020-10" db="EMBL/GenBank/DDBJ databases">
        <authorList>
            <person name="Cooper E.A."/>
            <person name="Brenton Z.W."/>
            <person name="Flinn B.S."/>
            <person name="Jenkins J."/>
            <person name="Shu S."/>
            <person name="Flowers D."/>
            <person name="Luo F."/>
            <person name="Wang Y."/>
            <person name="Xia P."/>
            <person name="Barry K."/>
            <person name="Daum C."/>
            <person name="Lipzen A."/>
            <person name="Yoshinaga Y."/>
            <person name="Schmutz J."/>
            <person name="Saski C."/>
            <person name="Vermerris W."/>
            <person name="Kresovich S."/>
        </authorList>
    </citation>
    <scope>NUCLEOTIDE SEQUENCE</scope>
</reference>
<keyword evidence="5 8" id="KW-1133">Transmembrane helix</keyword>
<evidence type="ECO:0000256" key="3">
    <source>
        <dbReference type="ARBA" id="ARBA00022448"/>
    </source>
</evidence>
<feature type="transmembrane region" description="Helical" evidence="8">
    <location>
        <begin position="79"/>
        <end position="101"/>
    </location>
</feature>
<feature type="transmembrane region" description="Helical" evidence="8">
    <location>
        <begin position="602"/>
        <end position="619"/>
    </location>
</feature>
<feature type="transmembrane region" description="Helical" evidence="8">
    <location>
        <begin position="427"/>
        <end position="446"/>
    </location>
</feature>
<name>A0A921QTX6_SORBI</name>
<feature type="transmembrane region" description="Helical" evidence="8">
    <location>
        <begin position="503"/>
        <end position="521"/>
    </location>
</feature>
<feature type="transmembrane region" description="Helical" evidence="8">
    <location>
        <begin position="313"/>
        <end position="333"/>
    </location>
</feature>
<feature type="transmembrane region" description="Helical" evidence="8">
    <location>
        <begin position="107"/>
        <end position="126"/>
    </location>
</feature>
<keyword evidence="6 8" id="KW-0472">Membrane</keyword>
<proteinExistence type="inferred from homology"/>